<evidence type="ECO:0000313" key="2">
    <source>
        <dbReference type="EMBL" id="PUA31063.1"/>
    </source>
</evidence>
<evidence type="ECO:0000313" key="3">
    <source>
        <dbReference type="Proteomes" id="UP000244066"/>
    </source>
</evidence>
<dbReference type="Proteomes" id="UP000244066">
    <property type="component" value="Unassembled WGS sequence"/>
</dbReference>
<sequence>MSVVECPRCGKNVSNFGTKTINDRRYLFAYHGNRPCYLGSYDSYVHAERLWGIGLSNISDGDLEDMLMEIFSRLLHKVRRAKGERKERMLKELEEILEEMHKKLQDV</sequence>
<keyword evidence="1" id="KW-0175">Coiled coil</keyword>
<name>A0A2R7Y0U5_9ARCH</name>
<feature type="coiled-coil region" evidence="1">
    <location>
        <begin position="79"/>
        <end position="106"/>
    </location>
</feature>
<protein>
    <submittedName>
        <fullName evidence="2">Uncharacterized protein</fullName>
    </submittedName>
</protein>
<organism evidence="2 3">
    <name type="scientific">Candidatus Terraquivivens tikiterensis</name>
    <dbReference type="NCBI Taxonomy" id="1980982"/>
    <lineage>
        <taxon>Archaea</taxon>
        <taxon>Nitrososphaerota</taxon>
        <taxon>Candidatus Wolframiiraptoraceae</taxon>
        <taxon>Candidatus Terraquivivens</taxon>
    </lineage>
</organism>
<gene>
    <name evidence="2" type="ORF">B9J98_07990</name>
</gene>
<reference evidence="2 3" key="1">
    <citation type="submission" date="2017-04" db="EMBL/GenBank/DDBJ databases">
        <title>Draft Aigarchaeota genome from a New Zealand hot spring.</title>
        <authorList>
            <person name="Reysenbach A.-L."/>
            <person name="Donaho J.A."/>
            <person name="Gerhart J."/>
            <person name="Kelley J.F."/>
            <person name="Kouba K."/>
            <person name="Podar M."/>
            <person name="Stott M."/>
        </authorList>
    </citation>
    <scope>NUCLEOTIDE SEQUENCE [LARGE SCALE GENOMIC DNA]</scope>
    <source>
        <strain evidence="2">NZ13_MG1</strain>
    </source>
</reference>
<proteinExistence type="predicted"/>
<accession>A0A2R7Y0U5</accession>
<dbReference type="EMBL" id="NDWU01000029">
    <property type="protein sequence ID" value="PUA31063.1"/>
    <property type="molecule type" value="Genomic_DNA"/>
</dbReference>
<dbReference type="AlphaFoldDB" id="A0A2R7Y0U5"/>
<evidence type="ECO:0000256" key="1">
    <source>
        <dbReference type="SAM" id="Coils"/>
    </source>
</evidence>
<comment type="caution">
    <text evidence="2">The sequence shown here is derived from an EMBL/GenBank/DDBJ whole genome shotgun (WGS) entry which is preliminary data.</text>
</comment>